<feature type="transmembrane region" description="Helical" evidence="10">
    <location>
        <begin position="169"/>
        <end position="189"/>
    </location>
</feature>
<keyword evidence="4" id="KW-0813">Transport</keyword>
<evidence type="ECO:0000256" key="5">
    <source>
        <dbReference type="ARBA" id="ARBA00022475"/>
    </source>
</evidence>
<keyword evidence="6 10" id="KW-0812">Transmembrane</keyword>
<keyword evidence="8 10" id="KW-0472">Membrane</keyword>
<feature type="transmembrane region" description="Helical" evidence="10">
    <location>
        <begin position="320"/>
        <end position="345"/>
    </location>
</feature>
<evidence type="ECO:0000256" key="9">
    <source>
        <dbReference type="ARBA" id="ARBA00023251"/>
    </source>
</evidence>
<dbReference type="GO" id="GO:0015297">
    <property type="term" value="F:antiporter activity"/>
    <property type="evidence" value="ECO:0007669"/>
    <property type="project" value="InterPro"/>
</dbReference>
<comment type="similarity">
    <text evidence="2">Belongs to the multi antimicrobial extrusion (MATE) (TC 2.A.66.1) family. MepA subfamily.</text>
</comment>
<evidence type="ECO:0000256" key="4">
    <source>
        <dbReference type="ARBA" id="ARBA00022448"/>
    </source>
</evidence>
<dbReference type="Pfam" id="PF01554">
    <property type="entry name" value="MatE"/>
    <property type="match status" value="2"/>
</dbReference>
<dbReference type="PANTHER" id="PTHR43823">
    <property type="entry name" value="SPORULATION PROTEIN YKVU"/>
    <property type="match status" value="1"/>
</dbReference>
<gene>
    <name evidence="11" type="primary">mepA_7</name>
    <name evidence="11" type="ORF">CNLFYP112_01210</name>
</gene>
<evidence type="ECO:0000313" key="11">
    <source>
        <dbReference type="EMBL" id="VYS89404.1"/>
    </source>
</evidence>
<dbReference type="NCBIfam" id="TIGR00797">
    <property type="entry name" value="matE"/>
    <property type="match status" value="1"/>
</dbReference>
<evidence type="ECO:0000256" key="10">
    <source>
        <dbReference type="SAM" id="Phobius"/>
    </source>
</evidence>
<protein>
    <recommendedName>
        <fullName evidence="3">Multidrug export protein MepA</fullName>
    </recommendedName>
</protein>
<feature type="transmembrane region" description="Helical" evidence="10">
    <location>
        <begin position="426"/>
        <end position="445"/>
    </location>
</feature>
<dbReference type="InterPro" id="IPR051327">
    <property type="entry name" value="MATE_MepA_subfamily"/>
</dbReference>
<evidence type="ECO:0000256" key="6">
    <source>
        <dbReference type="ARBA" id="ARBA00022692"/>
    </source>
</evidence>
<dbReference type="GO" id="GO:0005886">
    <property type="term" value="C:plasma membrane"/>
    <property type="evidence" value="ECO:0007669"/>
    <property type="project" value="UniProtKB-SubCell"/>
</dbReference>
<organism evidence="11">
    <name type="scientific">[Clostridium] nexile</name>
    <dbReference type="NCBI Taxonomy" id="29361"/>
    <lineage>
        <taxon>Bacteria</taxon>
        <taxon>Bacillati</taxon>
        <taxon>Bacillota</taxon>
        <taxon>Clostridia</taxon>
        <taxon>Lachnospirales</taxon>
        <taxon>Lachnospiraceae</taxon>
        <taxon>Tyzzerella</taxon>
    </lineage>
</organism>
<feature type="transmembrane region" description="Helical" evidence="10">
    <location>
        <begin position="137"/>
        <end position="157"/>
    </location>
</feature>
<feature type="transmembrane region" description="Helical" evidence="10">
    <location>
        <begin position="46"/>
        <end position="73"/>
    </location>
</feature>
<dbReference type="InterPro" id="IPR048279">
    <property type="entry name" value="MdtK-like"/>
</dbReference>
<evidence type="ECO:0000256" key="8">
    <source>
        <dbReference type="ARBA" id="ARBA00023136"/>
    </source>
</evidence>
<feature type="transmembrane region" description="Helical" evidence="10">
    <location>
        <begin position="195"/>
        <end position="215"/>
    </location>
</feature>
<evidence type="ECO:0000256" key="7">
    <source>
        <dbReference type="ARBA" id="ARBA00022989"/>
    </source>
</evidence>
<keyword evidence="5" id="KW-1003">Cell membrane</keyword>
<dbReference type="CDD" id="cd13143">
    <property type="entry name" value="MATE_MepA_like"/>
    <property type="match status" value="1"/>
</dbReference>
<dbReference type="EMBL" id="CACRTG010000002">
    <property type="protein sequence ID" value="VYS89404.1"/>
    <property type="molecule type" value="Genomic_DNA"/>
</dbReference>
<accession>A0A6N2S927</accession>
<comment type="subcellular location">
    <subcellularLocation>
        <location evidence="1">Cell membrane</location>
        <topology evidence="1">Multi-pass membrane protein</topology>
    </subcellularLocation>
</comment>
<dbReference type="GO" id="GO:0042910">
    <property type="term" value="F:xenobiotic transmembrane transporter activity"/>
    <property type="evidence" value="ECO:0007669"/>
    <property type="project" value="InterPro"/>
</dbReference>
<evidence type="ECO:0000256" key="2">
    <source>
        <dbReference type="ARBA" id="ARBA00008417"/>
    </source>
</evidence>
<dbReference type="PIRSF" id="PIRSF006603">
    <property type="entry name" value="DinF"/>
    <property type="match status" value="1"/>
</dbReference>
<evidence type="ECO:0000256" key="3">
    <source>
        <dbReference type="ARBA" id="ARBA00022106"/>
    </source>
</evidence>
<name>A0A6N2S927_9FIRM</name>
<sequence>MKRIDFENGNTTSNLLNAAFPMLIAQLLALLYNIVDRIYIARIPDIGTTALGAVGLCFPIIVIITAFANLLGTGGAPIFSICRGKKDVEHARQIMGISFTLLCGCSLILMLVGMLLANPLLVLFGASKDALKYAYPYLMIYLIGTLPSMITTGMNPFINAQGYAAAGMYSVTIGAVANIILDPIFIFVFHFGVPGAAIATVISQVASAAFVLYFLKRRAEIKVRLFSLRKMHSCIADIKDIMSLGSAGFIMQLTNSLVTICCNSVLAHLGGDVYISVMTIISSIRQIVETPIYAITEGSSPILSYNYGAKRPEKVKKCGIEMAFLVLLYTGIAWSVILFAPRFLISIFSSDRSLASHTIPALKTYFAAFIFMDLQYIGQTVFKSLNKKKQAIFFSLLRKVLIVIPLTYLLPYALHIGSDGVFLAEPISNIIGGSLCFIVMLYLILPELKRTQLENEHIHN</sequence>
<dbReference type="InterPro" id="IPR045070">
    <property type="entry name" value="MATE_MepA-like"/>
</dbReference>
<dbReference type="AlphaFoldDB" id="A0A6N2S927"/>
<feature type="transmembrane region" description="Helical" evidence="10">
    <location>
        <begin position="365"/>
        <end position="384"/>
    </location>
</feature>
<dbReference type="PANTHER" id="PTHR43823:SF3">
    <property type="entry name" value="MULTIDRUG EXPORT PROTEIN MEPA"/>
    <property type="match status" value="1"/>
</dbReference>
<dbReference type="GO" id="GO:0046677">
    <property type="term" value="P:response to antibiotic"/>
    <property type="evidence" value="ECO:0007669"/>
    <property type="project" value="UniProtKB-KW"/>
</dbReference>
<keyword evidence="9" id="KW-0046">Antibiotic resistance</keyword>
<evidence type="ECO:0000256" key="1">
    <source>
        <dbReference type="ARBA" id="ARBA00004651"/>
    </source>
</evidence>
<dbReference type="InterPro" id="IPR002528">
    <property type="entry name" value="MATE_fam"/>
</dbReference>
<feature type="transmembrane region" description="Helical" evidence="10">
    <location>
        <begin position="94"/>
        <end position="117"/>
    </location>
</feature>
<proteinExistence type="inferred from homology"/>
<feature type="transmembrane region" description="Helical" evidence="10">
    <location>
        <begin position="12"/>
        <end position="34"/>
    </location>
</feature>
<feature type="transmembrane region" description="Helical" evidence="10">
    <location>
        <begin position="396"/>
        <end position="414"/>
    </location>
</feature>
<keyword evidence="7 10" id="KW-1133">Transmembrane helix</keyword>
<reference evidence="11" key="1">
    <citation type="submission" date="2019-11" db="EMBL/GenBank/DDBJ databases">
        <authorList>
            <person name="Feng L."/>
        </authorList>
    </citation>
    <scope>NUCLEOTIDE SEQUENCE</scope>
    <source>
        <strain evidence="11">CnexileLFYP112</strain>
    </source>
</reference>